<dbReference type="Pfam" id="PF07429">
    <property type="entry name" value="Glyco_transf_56"/>
    <property type="match status" value="1"/>
</dbReference>
<gene>
    <name evidence="7" type="ORF">GCM10011348_08880</name>
</gene>
<dbReference type="InterPro" id="IPR009993">
    <property type="entry name" value="WecF"/>
</dbReference>
<comment type="caution">
    <text evidence="7">The sequence shown here is derived from an EMBL/GenBank/DDBJ whole genome shotgun (WGS) entry which is preliminary data.</text>
</comment>
<protein>
    <recommendedName>
        <fullName evidence="9">4-alpha-L-fucosyltransferase</fullName>
    </recommendedName>
</protein>
<keyword evidence="8" id="KW-1185">Reference proteome</keyword>
<name>A0A917Z8Z0_9GAMM</name>
<keyword evidence="3" id="KW-0328">Glycosyltransferase</keyword>
<dbReference type="Proteomes" id="UP000599578">
    <property type="component" value="Unassembled WGS sequence"/>
</dbReference>
<dbReference type="EMBL" id="BMLT01000002">
    <property type="protein sequence ID" value="GGO78009.1"/>
    <property type="molecule type" value="Genomic_DNA"/>
</dbReference>
<proteinExistence type="predicted"/>
<dbReference type="RefSeq" id="WP_188858748.1">
    <property type="nucleotide sequence ID" value="NZ_BMLT01000002.1"/>
</dbReference>
<keyword evidence="5 6" id="KW-0472">Membrane</keyword>
<evidence type="ECO:0000256" key="6">
    <source>
        <dbReference type="SAM" id="Phobius"/>
    </source>
</evidence>
<accession>A0A917Z8Z0</accession>
<evidence type="ECO:0000256" key="4">
    <source>
        <dbReference type="ARBA" id="ARBA00022679"/>
    </source>
</evidence>
<evidence type="ECO:0000256" key="3">
    <source>
        <dbReference type="ARBA" id="ARBA00022676"/>
    </source>
</evidence>
<dbReference type="AlphaFoldDB" id="A0A917Z8Z0"/>
<keyword evidence="6" id="KW-0812">Transmembrane</keyword>
<dbReference type="GO" id="GO:0009246">
    <property type="term" value="P:enterobacterial common antigen biosynthetic process"/>
    <property type="evidence" value="ECO:0007669"/>
    <property type="project" value="InterPro"/>
</dbReference>
<keyword evidence="1" id="KW-1003">Cell membrane</keyword>
<dbReference type="GO" id="GO:0008417">
    <property type="term" value="F:fucosyltransferase activity"/>
    <property type="evidence" value="ECO:0007669"/>
    <property type="project" value="InterPro"/>
</dbReference>
<evidence type="ECO:0000313" key="8">
    <source>
        <dbReference type="Proteomes" id="UP000599578"/>
    </source>
</evidence>
<evidence type="ECO:0000313" key="7">
    <source>
        <dbReference type="EMBL" id="GGO78009.1"/>
    </source>
</evidence>
<keyword evidence="2" id="KW-0997">Cell inner membrane</keyword>
<sequence length="352" mass="41137">MKNRIVHVFKANKFVSPYIELISKSPEFKGQSHTFWVSGDTDKFPLTESSDIISSRGVLGRPYSFLKLFWLFLVSDKVILHGLFDRKLIYFLFINAWALPKCYWVIWGADLYGELRKRKKLKDKIHSFCKRFVIRKVGHLVTHVKGDVDIAKERLRNSGHYHHCILYTSNIFEFPLHCQPVDENRGLDVLVGNSADPSNNHIEAFERLSCVDNLEMRVYSPLSYGKNRYSEKVEDSGIRFFGENFKAVKDFMPYEDYLCFLKTKDVAIFNHDRQQALGNIINLLGMGKVVFLRSDIATWDYMQNLGLTVFDVRDIQEMASIVSLDLSENVEIVRREFCLQKLIDQWNRIFSF</sequence>
<evidence type="ECO:0000256" key="2">
    <source>
        <dbReference type="ARBA" id="ARBA00022519"/>
    </source>
</evidence>
<feature type="transmembrane region" description="Helical" evidence="6">
    <location>
        <begin position="90"/>
        <end position="112"/>
    </location>
</feature>
<reference evidence="7 8" key="1">
    <citation type="journal article" date="2014" name="Int. J. Syst. Evol. Microbiol.">
        <title>Complete genome sequence of Corynebacterium casei LMG S-19264T (=DSM 44701T), isolated from a smear-ripened cheese.</title>
        <authorList>
            <consortium name="US DOE Joint Genome Institute (JGI-PGF)"/>
            <person name="Walter F."/>
            <person name="Albersmeier A."/>
            <person name="Kalinowski J."/>
            <person name="Ruckert C."/>
        </authorList>
    </citation>
    <scope>NUCLEOTIDE SEQUENCE [LARGE SCALE GENOMIC DNA]</scope>
    <source>
        <strain evidence="7 8">CGMCC 1.7286</strain>
    </source>
</reference>
<evidence type="ECO:0000256" key="5">
    <source>
        <dbReference type="ARBA" id="ARBA00023136"/>
    </source>
</evidence>
<organism evidence="7 8">
    <name type="scientific">Marinobacterium nitratireducens</name>
    <dbReference type="NCBI Taxonomy" id="518897"/>
    <lineage>
        <taxon>Bacteria</taxon>
        <taxon>Pseudomonadati</taxon>
        <taxon>Pseudomonadota</taxon>
        <taxon>Gammaproteobacteria</taxon>
        <taxon>Oceanospirillales</taxon>
        <taxon>Oceanospirillaceae</taxon>
        <taxon>Marinobacterium</taxon>
    </lineage>
</organism>
<keyword evidence="6" id="KW-1133">Transmembrane helix</keyword>
<evidence type="ECO:0008006" key="9">
    <source>
        <dbReference type="Google" id="ProtNLM"/>
    </source>
</evidence>
<keyword evidence="4" id="KW-0808">Transferase</keyword>
<evidence type="ECO:0000256" key="1">
    <source>
        <dbReference type="ARBA" id="ARBA00022475"/>
    </source>
</evidence>